<reference evidence="1 2" key="1">
    <citation type="journal article" date="2022" name="Plant J.">
        <title>Chromosome-level genome of Camellia lanceoleosa provides a valuable resource for understanding genome evolution and self-incompatibility.</title>
        <authorList>
            <person name="Gong W."/>
            <person name="Xiao S."/>
            <person name="Wang L."/>
            <person name="Liao Z."/>
            <person name="Chang Y."/>
            <person name="Mo W."/>
            <person name="Hu G."/>
            <person name="Li W."/>
            <person name="Zhao G."/>
            <person name="Zhu H."/>
            <person name="Hu X."/>
            <person name="Ji K."/>
            <person name="Xiang X."/>
            <person name="Song Q."/>
            <person name="Yuan D."/>
            <person name="Jin S."/>
            <person name="Zhang L."/>
        </authorList>
    </citation>
    <scope>NUCLEOTIDE SEQUENCE [LARGE SCALE GENOMIC DNA]</scope>
    <source>
        <strain evidence="1">SQ_2022a</strain>
    </source>
</reference>
<gene>
    <name evidence="1" type="ORF">LOK49_LG06G01914</name>
</gene>
<comment type="caution">
    <text evidence="1">The sequence shown here is derived from an EMBL/GenBank/DDBJ whole genome shotgun (WGS) entry which is preliminary data.</text>
</comment>
<accession>A0ACC0H916</accession>
<organism evidence="1 2">
    <name type="scientific">Camellia lanceoleosa</name>
    <dbReference type="NCBI Taxonomy" id="1840588"/>
    <lineage>
        <taxon>Eukaryota</taxon>
        <taxon>Viridiplantae</taxon>
        <taxon>Streptophyta</taxon>
        <taxon>Embryophyta</taxon>
        <taxon>Tracheophyta</taxon>
        <taxon>Spermatophyta</taxon>
        <taxon>Magnoliopsida</taxon>
        <taxon>eudicotyledons</taxon>
        <taxon>Gunneridae</taxon>
        <taxon>Pentapetalae</taxon>
        <taxon>asterids</taxon>
        <taxon>Ericales</taxon>
        <taxon>Theaceae</taxon>
        <taxon>Camellia</taxon>
    </lineage>
</organism>
<proteinExistence type="predicted"/>
<keyword evidence="2" id="KW-1185">Reference proteome</keyword>
<evidence type="ECO:0000313" key="2">
    <source>
        <dbReference type="Proteomes" id="UP001060215"/>
    </source>
</evidence>
<evidence type="ECO:0000313" key="1">
    <source>
        <dbReference type="EMBL" id="KAI8009358.1"/>
    </source>
</evidence>
<sequence>MYSHIYLSQIYLKITDRGPLPLALAIEFLKSILWKIYKNSIEDGGDDMKEIAQLTCECERHIGTQSGGMDQIVLGIKLGMKPQEAISKVKTLSDVEGLCVSFASSRRSSNPVVAVKELLSEEPYRAENIEKITEENLQSIFADSPTSLDVLKVARQYKLSQRASHVYSEAKCVHAFKDTVSSNLRIDGLPYYFPILSVQKFNVLPSPKLIVLGIKLGMKPQEAISKVKTLSDVEGLCVSFASSRGSSDPVVAVKELLSEEPYRVENIVKITEENLQSIFADSPTSLDVLKVARQYKLSQRASHVYSEAKYVHAFQDTVSSNLRAQASNVGVRSAGYGGREEKDNQKIFVNDAQSDSSSEIGKHSNQIPYILSLASVLFGCAFVYSLLAFVKEGPSAIFAAIAKLGFTAAFSLIVVSEIGDKGNANQTKSIASEEDMLKKLGDLMNESHYSCSILYECSCPELEELVKVCHDNGAIGARLTGGMDSEGADSNSPIFHIMDSEEGDSNSPTFDGMDSKEAYLNSPTFHGMDSEGGDLNSPIFHGMDSEGTNLNLPTFHGRIIILLSIYGKRILLLRAENTKNRTLRQLRNQRGHTLQCSHYVASPFPEDTPLPCVVYCHGNSGCRVDANEAAVILLPSNITVFTLDFSGSGLSDVPSQPHGSIAIHDAAGWISVMDHLQQLCGQP</sequence>
<dbReference type="Proteomes" id="UP001060215">
    <property type="component" value="Chromosome 5"/>
</dbReference>
<dbReference type="EMBL" id="CM045762">
    <property type="protein sequence ID" value="KAI8009358.1"/>
    <property type="molecule type" value="Genomic_DNA"/>
</dbReference>
<protein>
    <submittedName>
        <fullName evidence="1">Galactokinase</fullName>
    </submittedName>
</protein>
<name>A0ACC0H916_9ERIC</name>